<dbReference type="InterPro" id="IPR036264">
    <property type="entry name" value="Bact_exopeptidase_dim_dom"/>
</dbReference>
<dbReference type="NCBIfam" id="NF006770">
    <property type="entry name" value="PRK09290.1-4"/>
    <property type="match status" value="1"/>
</dbReference>
<keyword evidence="2 5" id="KW-0378">Hydrolase</keyword>
<evidence type="ECO:0000313" key="5">
    <source>
        <dbReference type="EMBL" id="TQL95424.1"/>
    </source>
</evidence>
<proteinExistence type="inferred from homology"/>
<dbReference type="Pfam" id="PF01546">
    <property type="entry name" value="Peptidase_M20"/>
    <property type="match status" value="1"/>
</dbReference>
<evidence type="ECO:0000313" key="6">
    <source>
        <dbReference type="Proteomes" id="UP000316096"/>
    </source>
</evidence>
<feature type="binding site" evidence="4">
    <location>
        <position position="294"/>
    </location>
    <ligand>
        <name>allantoate</name>
        <dbReference type="ChEBI" id="CHEBI:17536"/>
    </ligand>
</feature>
<dbReference type="PIRSF" id="PIRSF001235">
    <property type="entry name" value="Amidase_carbamoylase"/>
    <property type="match status" value="1"/>
</dbReference>
<dbReference type="GO" id="GO:0016813">
    <property type="term" value="F:hydrolase activity, acting on carbon-nitrogen (but not peptide) bonds, in linear amidines"/>
    <property type="evidence" value="ECO:0007669"/>
    <property type="project" value="InterPro"/>
</dbReference>
<dbReference type="CDD" id="cd03884">
    <property type="entry name" value="M20_bAS"/>
    <property type="match status" value="1"/>
</dbReference>
<sequence>MAFEEMWEALRPIGRGDGGGYRRFSWTAADRECRDWFAQEARSRGLALDQDRNGNLLAWWDVEPEPGPGAADMVAGAASIAAGGITGDPMAGRMRRDAVLTGSHLDSVPDGGAYDGPLGVVSALAAIDLLRERGVSPRRPLGVAVFAEEEGARFGVACLGSRLVTGAIDPARARGLRDADGVTWAAAMEAQGYDPELIGPDPDLLSINCYVELHVEQGRALNAPVGVASAIWPHGRWRFDFTGEGNHAGTTLLGDRRDPMLPFARTVLAARDAAEHNDAVATMGKVRITPNGVNAIPSSVQAWLDARAPSEAAVRATVARTLSAAEEAAGWDGVEVALTEESYTEVVEFHTALRDRLAKTLGDPPVLPTGAGHDAGILSAHVPTAMLFVRNPTGVSHAPSEYASPEDCHAGVVALADVLEELACR</sequence>
<keyword evidence="6" id="KW-1185">Reference proteome</keyword>
<feature type="binding site" evidence="3">
    <location>
        <position position="214"/>
    </location>
    <ligand>
        <name>Zn(2+)</name>
        <dbReference type="ChEBI" id="CHEBI:29105"/>
        <label>1</label>
    </ligand>
</feature>
<feature type="binding site" evidence="4">
    <location>
        <position position="307"/>
    </location>
    <ligand>
        <name>allantoate</name>
        <dbReference type="ChEBI" id="CHEBI:17536"/>
    </ligand>
</feature>
<feature type="binding site" evidence="4">
    <location>
        <position position="236"/>
    </location>
    <ligand>
        <name>allantoate</name>
        <dbReference type="ChEBI" id="CHEBI:17536"/>
    </ligand>
</feature>
<keyword evidence="3" id="KW-0862">Zinc</keyword>
<comment type="cofactor">
    <cofactor evidence="3">
        <name>Zn(2+)</name>
        <dbReference type="ChEBI" id="CHEBI:29105"/>
    </cofactor>
    <text evidence="3">Binds 2 Zn(2+) ions per subunit.</text>
</comment>
<dbReference type="OrthoDB" id="9808195at2"/>
<reference evidence="5 6" key="1">
    <citation type="submission" date="2019-06" db="EMBL/GenBank/DDBJ databases">
        <title>Sequencing the genomes of 1000 actinobacteria strains.</title>
        <authorList>
            <person name="Klenk H.-P."/>
        </authorList>
    </citation>
    <scope>NUCLEOTIDE SEQUENCE [LARGE SCALE GENOMIC DNA]</scope>
    <source>
        <strain evidence="5 6">DSM 102200</strain>
    </source>
</reference>
<dbReference type="InterPro" id="IPR002933">
    <property type="entry name" value="Peptidase_M20"/>
</dbReference>
<feature type="binding site" evidence="3">
    <location>
        <position position="150"/>
    </location>
    <ligand>
        <name>Zn(2+)</name>
        <dbReference type="ChEBI" id="CHEBI:29105"/>
        <label>2</label>
    </ligand>
</feature>
<keyword evidence="3" id="KW-0479">Metal-binding</keyword>
<name>A0A543CEA0_9ACTN</name>
<dbReference type="NCBIfam" id="TIGR01879">
    <property type="entry name" value="hydantase"/>
    <property type="match status" value="1"/>
</dbReference>
<dbReference type="Proteomes" id="UP000316096">
    <property type="component" value="Unassembled WGS sequence"/>
</dbReference>
<feature type="binding site" evidence="3">
    <location>
        <position position="104"/>
    </location>
    <ligand>
        <name>Zn(2+)</name>
        <dbReference type="ChEBI" id="CHEBI:29105"/>
        <label>1</label>
    </ligand>
</feature>
<comment type="caution">
    <text evidence="5">The sequence shown here is derived from an EMBL/GenBank/DDBJ whole genome shotgun (WGS) entry which is preliminary data.</text>
</comment>
<dbReference type="PANTHER" id="PTHR32494:SF5">
    <property type="entry name" value="ALLANTOATE AMIDOHYDROLASE"/>
    <property type="match status" value="1"/>
</dbReference>
<dbReference type="EMBL" id="VFOZ01000001">
    <property type="protein sequence ID" value="TQL95424.1"/>
    <property type="molecule type" value="Genomic_DNA"/>
</dbReference>
<organism evidence="5 6">
    <name type="scientific">Actinoallomurus bryophytorum</name>
    <dbReference type="NCBI Taxonomy" id="1490222"/>
    <lineage>
        <taxon>Bacteria</taxon>
        <taxon>Bacillati</taxon>
        <taxon>Actinomycetota</taxon>
        <taxon>Actinomycetes</taxon>
        <taxon>Streptosporangiales</taxon>
        <taxon>Thermomonosporaceae</taxon>
        <taxon>Actinoallomurus</taxon>
    </lineage>
</organism>
<dbReference type="AlphaFoldDB" id="A0A543CEA0"/>
<comment type="similarity">
    <text evidence="1">Belongs to the peptidase M20 family.</text>
</comment>
<protein>
    <submittedName>
        <fullName evidence="5">N-carbamoyl-L-amino-acid hydrolase</fullName>
    </submittedName>
</protein>
<dbReference type="GO" id="GO:0046872">
    <property type="term" value="F:metal ion binding"/>
    <property type="evidence" value="ECO:0007669"/>
    <property type="project" value="UniProtKB-KW"/>
</dbReference>
<feature type="binding site" evidence="3">
    <location>
        <position position="115"/>
    </location>
    <ligand>
        <name>Zn(2+)</name>
        <dbReference type="ChEBI" id="CHEBI:29105"/>
        <label>1</label>
    </ligand>
</feature>
<dbReference type="Gene3D" id="3.30.70.360">
    <property type="match status" value="1"/>
</dbReference>
<feature type="binding site" evidence="3">
    <location>
        <position position="397"/>
    </location>
    <ligand>
        <name>Zn(2+)</name>
        <dbReference type="ChEBI" id="CHEBI:29105"/>
        <label>2</label>
    </ligand>
</feature>
<dbReference type="Gene3D" id="3.40.630.10">
    <property type="entry name" value="Zn peptidases"/>
    <property type="match status" value="2"/>
</dbReference>
<evidence type="ECO:0000256" key="1">
    <source>
        <dbReference type="ARBA" id="ARBA00006153"/>
    </source>
</evidence>
<dbReference type="PANTHER" id="PTHR32494">
    <property type="entry name" value="ALLANTOATE DEIMINASE-RELATED"/>
    <property type="match status" value="1"/>
</dbReference>
<feature type="binding site" evidence="3">
    <location>
        <position position="115"/>
    </location>
    <ligand>
        <name>Zn(2+)</name>
        <dbReference type="ChEBI" id="CHEBI:29105"/>
        <label>2</label>
    </ligand>
</feature>
<evidence type="ECO:0000256" key="3">
    <source>
        <dbReference type="PIRSR" id="PIRSR001235-1"/>
    </source>
</evidence>
<evidence type="ECO:0000256" key="4">
    <source>
        <dbReference type="PIRSR" id="PIRSR001235-2"/>
    </source>
</evidence>
<accession>A0A543CEA0</accession>
<dbReference type="SUPFAM" id="SSF55031">
    <property type="entry name" value="Bacterial exopeptidase dimerisation domain"/>
    <property type="match status" value="1"/>
</dbReference>
<evidence type="ECO:0000256" key="2">
    <source>
        <dbReference type="ARBA" id="ARBA00022801"/>
    </source>
</evidence>
<gene>
    <name evidence="5" type="ORF">FB559_0927</name>
</gene>
<dbReference type="InterPro" id="IPR010158">
    <property type="entry name" value="Amidase_Cbmase"/>
</dbReference>
<dbReference type="RefSeq" id="WP_141953592.1">
    <property type="nucleotide sequence ID" value="NZ_VFOZ01000001.1"/>
</dbReference>
<dbReference type="SUPFAM" id="SSF53187">
    <property type="entry name" value="Zn-dependent exopeptidases"/>
    <property type="match status" value="2"/>
</dbReference>